<evidence type="ECO:0000256" key="1">
    <source>
        <dbReference type="ARBA" id="ARBA00022676"/>
    </source>
</evidence>
<sequence>MEKQYTPVLKDEFGLALSGKHFKRSSFLRCLKLSIRRIFLLALARMMHVGVEPLPNLYAMKKILLVSVNQRLGNTILVTPAVSALIKALPNVQFCFVGGRHAKSILEGYAIKQIHTIKRIDTVLPHRLWRLITILRKEKYDAAIHLSTATNSLGAYITYASGTRHRIGCMRNDGNILFTSVFKHPQSRHKVDQIRECMQQIGIAAFDERKIILKPEEQLRAEDFFKLHFGDSFKKPIGIFTGGRQKKGKAWNLESFGIIAENLRTRHIPMVIFIGPEEMGNEKCIQSVIGSALYIKNATLREVAALVSKCKVIVTPDSGPMHLAVAVGTKTIALFSKPNFDRWGPREPYGKVIFDKSKTNTKEILNVLLEYYA</sequence>
<dbReference type="InterPro" id="IPR051199">
    <property type="entry name" value="LPS_LOS_Heptosyltrfase"/>
</dbReference>
<dbReference type="InterPro" id="IPR002201">
    <property type="entry name" value="Glyco_trans_9"/>
</dbReference>
<protein>
    <submittedName>
        <fullName evidence="3">Uncharacterized protein</fullName>
    </submittedName>
</protein>
<dbReference type="AlphaFoldDB" id="A0A2C9CBV1"/>
<evidence type="ECO:0000313" key="3">
    <source>
        <dbReference type="EMBL" id="SOH03125.1"/>
    </source>
</evidence>
<dbReference type="OrthoDB" id="9797795at2"/>
<gene>
    <name evidence="3" type="primary">rfaC</name>
    <name evidence="3" type="ORF">KSMBR1_0611</name>
</gene>
<dbReference type="SUPFAM" id="SSF53756">
    <property type="entry name" value="UDP-Glycosyltransferase/glycogen phosphorylase"/>
    <property type="match status" value="1"/>
</dbReference>
<dbReference type="GO" id="GO:0008713">
    <property type="term" value="F:ADP-heptose-lipopolysaccharide heptosyltransferase activity"/>
    <property type="evidence" value="ECO:0007669"/>
    <property type="project" value="TreeGrafter"/>
</dbReference>
<name>A0A2C9CBV1_KUEST</name>
<dbReference type="RefSeq" id="WP_099324006.1">
    <property type="nucleotide sequence ID" value="NZ_LT934425.1"/>
</dbReference>
<dbReference type="Pfam" id="PF01075">
    <property type="entry name" value="Glyco_transf_9"/>
    <property type="match status" value="1"/>
</dbReference>
<evidence type="ECO:0000313" key="4">
    <source>
        <dbReference type="Proteomes" id="UP000221734"/>
    </source>
</evidence>
<keyword evidence="1" id="KW-0328">Glycosyltransferase</keyword>
<proteinExistence type="predicted"/>
<dbReference type="Proteomes" id="UP000221734">
    <property type="component" value="Chromosome Kuenenia_stuttgartiensis_MBR1"/>
</dbReference>
<dbReference type="EMBL" id="LT934425">
    <property type="protein sequence ID" value="SOH03125.1"/>
    <property type="molecule type" value="Genomic_DNA"/>
</dbReference>
<dbReference type="GO" id="GO:0005829">
    <property type="term" value="C:cytosol"/>
    <property type="evidence" value="ECO:0007669"/>
    <property type="project" value="TreeGrafter"/>
</dbReference>
<dbReference type="KEGG" id="kst:KSMBR1_0611"/>
<organism evidence="3 4">
    <name type="scientific">Kuenenia stuttgartiensis</name>
    <dbReference type="NCBI Taxonomy" id="174633"/>
    <lineage>
        <taxon>Bacteria</taxon>
        <taxon>Pseudomonadati</taxon>
        <taxon>Planctomycetota</taxon>
        <taxon>Candidatus Brocadiia</taxon>
        <taxon>Candidatus Brocadiales</taxon>
        <taxon>Candidatus Brocadiaceae</taxon>
        <taxon>Candidatus Kuenenia</taxon>
    </lineage>
</organism>
<dbReference type="GO" id="GO:0009244">
    <property type="term" value="P:lipopolysaccharide core region biosynthetic process"/>
    <property type="evidence" value="ECO:0007669"/>
    <property type="project" value="TreeGrafter"/>
</dbReference>
<accession>A0A2C9CBV1</accession>
<dbReference type="Gene3D" id="3.40.50.2000">
    <property type="entry name" value="Glycogen Phosphorylase B"/>
    <property type="match status" value="2"/>
</dbReference>
<keyword evidence="2" id="KW-0808">Transferase</keyword>
<dbReference type="CDD" id="cd03789">
    <property type="entry name" value="GT9_LPS_heptosyltransferase"/>
    <property type="match status" value="1"/>
</dbReference>
<dbReference type="PANTHER" id="PTHR30160">
    <property type="entry name" value="TETRAACYLDISACCHARIDE 4'-KINASE-RELATED"/>
    <property type="match status" value="1"/>
</dbReference>
<reference evidence="4" key="1">
    <citation type="submission" date="2017-10" db="EMBL/GenBank/DDBJ databases">
        <authorList>
            <person name="Frank J."/>
        </authorList>
    </citation>
    <scope>NUCLEOTIDE SEQUENCE [LARGE SCALE GENOMIC DNA]</scope>
</reference>
<keyword evidence="4" id="KW-1185">Reference proteome</keyword>
<evidence type="ECO:0000256" key="2">
    <source>
        <dbReference type="ARBA" id="ARBA00022679"/>
    </source>
</evidence>